<comment type="caution">
    <text evidence="2">The sequence shown here is derived from an EMBL/GenBank/DDBJ whole genome shotgun (WGS) entry which is preliminary data.</text>
</comment>
<evidence type="ECO:0000313" key="2">
    <source>
        <dbReference type="EMBL" id="KRQ13263.1"/>
    </source>
</evidence>
<dbReference type="GO" id="GO:0035438">
    <property type="term" value="F:cyclic-di-GMP binding"/>
    <property type="evidence" value="ECO:0007669"/>
    <property type="project" value="InterPro"/>
</dbReference>
<dbReference type="Proteomes" id="UP000051936">
    <property type="component" value="Unassembled WGS sequence"/>
</dbReference>
<dbReference type="SUPFAM" id="SSF141371">
    <property type="entry name" value="PilZ domain-like"/>
    <property type="match status" value="1"/>
</dbReference>
<organism evidence="2 3">
    <name type="scientific">Bradyrhizobium manausense</name>
    <dbReference type="NCBI Taxonomy" id="989370"/>
    <lineage>
        <taxon>Bacteria</taxon>
        <taxon>Pseudomonadati</taxon>
        <taxon>Pseudomonadota</taxon>
        <taxon>Alphaproteobacteria</taxon>
        <taxon>Hyphomicrobiales</taxon>
        <taxon>Nitrobacteraceae</taxon>
        <taxon>Bradyrhizobium</taxon>
    </lineage>
</organism>
<protein>
    <submittedName>
        <fullName evidence="2">Pilus assembly protein PilZ</fullName>
    </submittedName>
</protein>
<dbReference type="EMBL" id="LJYG01000055">
    <property type="protein sequence ID" value="KRQ13263.1"/>
    <property type="molecule type" value="Genomic_DNA"/>
</dbReference>
<keyword evidence="3" id="KW-1185">Reference proteome</keyword>
<proteinExistence type="predicted"/>
<gene>
    <name evidence="2" type="ORF">AOQ71_15045</name>
</gene>
<dbReference type="Pfam" id="PF07238">
    <property type="entry name" value="PilZ"/>
    <property type="match status" value="1"/>
</dbReference>
<dbReference type="InterPro" id="IPR009875">
    <property type="entry name" value="PilZ_domain"/>
</dbReference>
<name>A0A0R3E2X8_9BRAD</name>
<feature type="domain" description="PilZ" evidence="1">
    <location>
        <begin position="14"/>
        <end position="91"/>
    </location>
</feature>
<evidence type="ECO:0000259" key="1">
    <source>
        <dbReference type="Pfam" id="PF07238"/>
    </source>
</evidence>
<dbReference type="OrthoDB" id="8126926at2"/>
<reference evidence="2 3" key="1">
    <citation type="submission" date="2015-09" db="EMBL/GenBank/DDBJ databases">
        <title>Draft Genome Sequence of Bradyrhizobium manausense Strain BR 3351T, a Novel Symbiotic Nitrogen-Fixing Alphaproteobacterium Isolated from Brazilian Amazon Rain Forest.</title>
        <authorList>
            <person name="De Araujo J.L."/>
            <person name="Zilli J.E."/>
        </authorList>
    </citation>
    <scope>NUCLEOTIDE SEQUENCE [LARGE SCALE GENOMIC DNA]</scope>
    <source>
        <strain evidence="2 3">BR3351</strain>
    </source>
</reference>
<evidence type="ECO:0000313" key="3">
    <source>
        <dbReference type="Proteomes" id="UP000051936"/>
    </source>
</evidence>
<accession>A0A0R3E2X8</accession>
<dbReference type="AlphaFoldDB" id="A0A0R3E2X8"/>
<sequence length="91" mass="9910">MSGGAGGHVPQFPRRFARVKPSGLVSRQAKIITDPRAPVIPCTLIDYSPGGACVDLGGQVKIPDRFELLHVNTKKRCRIAWKRGTRVGVVF</sequence>
<dbReference type="RefSeq" id="WP_057747453.1">
    <property type="nucleotide sequence ID" value="NZ_LJYG01000055.1"/>
</dbReference>